<comment type="function">
    <text evidence="11">Peptidoglycan polymerase that is essential for cell wall elongation.</text>
</comment>
<dbReference type="Proteomes" id="UP000264445">
    <property type="component" value="Unassembled WGS sequence"/>
</dbReference>
<evidence type="ECO:0000256" key="4">
    <source>
        <dbReference type="ARBA" id="ARBA00022679"/>
    </source>
</evidence>
<evidence type="ECO:0000256" key="9">
    <source>
        <dbReference type="ARBA" id="ARBA00023136"/>
    </source>
</evidence>
<comment type="pathway">
    <text evidence="11">Cell wall biogenesis; peptidoglycan biosynthesis.</text>
</comment>
<comment type="similarity">
    <text evidence="11">Belongs to the SEDS family. MrdB/RodA subfamily.</text>
</comment>
<evidence type="ECO:0000256" key="5">
    <source>
        <dbReference type="ARBA" id="ARBA00022692"/>
    </source>
</evidence>
<dbReference type="Pfam" id="PF01098">
    <property type="entry name" value="FTSW_RODA_SPOVE"/>
    <property type="match status" value="1"/>
</dbReference>
<feature type="transmembrane region" description="Helical" evidence="11">
    <location>
        <begin position="335"/>
        <end position="353"/>
    </location>
</feature>
<feature type="transmembrane region" description="Helical" evidence="11">
    <location>
        <begin position="44"/>
        <end position="66"/>
    </location>
</feature>
<feature type="transmembrane region" description="Helical" evidence="11">
    <location>
        <begin position="158"/>
        <end position="174"/>
    </location>
</feature>
<evidence type="ECO:0000313" key="13">
    <source>
        <dbReference type="Proteomes" id="UP000264445"/>
    </source>
</evidence>
<dbReference type="InterPro" id="IPR018365">
    <property type="entry name" value="Cell_cycle_FtsW-rel_CS"/>
</dbReference>
<keyword evidence="4 11" id="KW-0808">Transferase</keyword>
<dbReference type="InterPro" id="IPR001182">
    <property type="entry name" value="FtsW/RodA"/>
</dbReference>
<dbReference type="NCBIfam" id="TIGR02210">
    <property type="entry name" value="rodA_shape"/>
    <property type="match status" value="1"/>
</dbReference>
<organism evidence="12 13">
    <name type="scientific">Caldanaerobacter subterraneus</name>
    <dbReference type="NCBI Taxonomy" id="911092"/>
    <lineage>
        <taxon>Bacteria</taxon>
        <taxon>Bacillati</taxon>
        <taxon>Bacillota</taxon>
        <taxon>Clostridia</taxon>
        <taxon>Thermoanaerobacterales</taxon>
        <taxon>Thermoanaerobacteraceae</taxon>
        <taxon>Caldanaerobacter</taxon>
    </lineage>
</organism>
<dbReference type="GO" id="GO:0008360">
    <property type="term" value="P:regulation of cell shape"/>
    <property type="evidence" value="ECO:0007669"/>
    <property type="project" value="UniProtKB-KW"/>
</dbReference>
<comment type="caution">
    <text evidence="12">The sequence shown here is derived from an EMBL/GenBank/DDBJ whole genome shotgun (WGS) entry which is preliminary data.</text>
</comment>
<evidence type="ECO:0000256" key="10">
    <source>
        <dbReference type="ARBA" id="ARBA00023316"/>
    </source>
</evidence>
<dbReference type="RefSeq" id="WP_278428980.1">
    <property type="nucleotide sequence ID" value="NZ_DOLB01000082.1"/>
</dbReference>
<evidence type="ECO:0000256" key="1">
    <source>
        <dbReference type="ARBA" id="ARBA00004141"/>
    </source>
</evidence>
<comment type="catalytic activity">
    <reaction evidence="11">
        <text>[GlcNAc-(1-&gt;4)-Mur2Ac(oyl-L-Ala-gamma-D-Glu-L-Lys-D-Ala-D-Ala)](n)-di-trans,octa-cis-undecaprenyl diphosphate + beta-D-GlcNAc-(1-&gt;4)-Mur2Ac(oyl-L-Ala-gamma-D-Glu-L-Lys-D-Ala-D-Ala)-di-trans,octa-cis-undecaprenyl diphosphate = [GlcNAc-(1-&gt;4)-Mur2Ac(oyl-L-Ala-gamma-D-Glu-L-Lys-D-Ala-D-Ala)](n+1)-di-trans,octa-cis-undecaprenyl diphosphate + di-trans,octa-cis-undecaprenyl diphosphate + H(+)</text>
        <dbReference type="Rhea" id="RHEA:23708"/>
        <dbReference type="Rhea" id="RHEA-COMP:9602"/>
        <dbReference type="Rhea" id="RHEA-COMP:9603"/>
        <dbReference type="ChEBI" id="CHEBI:15378"/>
        <dbReference type="ChEBI" id="CHEBI:58405"/>
        <dbReference type="ChEBI" id="CHEBI:60033"/>
        <dbReference type="ChEBI" id="CHEBI:78435"/>
        <dbReference type="EC" id="2.4.99.28"/>
    </reaction>
</comment>
<evidence type="ECO:0000256" key="3">
    <source>
        <dbReference type="ARBA" id="ARBA00022676"/>
    </source>
</evidence>
<comment type="subcellular location">
    <subcellularLocation>
        <location evidence="11">Cell membrane</location>
        <topology evidence="11">Multi-pass membrane protein</topology>
    </subcellularLocation>
    <subcellularLocation>
        <location evidence="1">Membrane</location>
        <topology evidence="1">Multi-pass membrane protein</topology>
    </subcellularLocation>
</comment>
<gene>
    <name evidence="11" type="primary">rodA</name>
    <name evidence="12" type="ORF">DEA61_04855</name>
</gene>
<dbReference type="InterPro" id="IPR011923">
    <property type="entry name" value="RodA/MrdB"/>
</dbReference>
<dbReference type="PANTHER" id="PTHR30474:SF1">
    <property type="entry name" value="PEPTIDOGLYCAN GLYCOSYLTRANSFERASE MRDB"/>
    <property type="match status" value="1"/>
</dbReference>
<dbReference type="GO" id="GO:0032153">
    <property type="term" value="C:cell division site"/>
    <property type="evidence" value="ECO:0007669"/>
    <property type="project" value="TreeGrafter"/>
</dbReference>
<dbReference type="GO" id="GO:0051301">
    <property type="term" value="P:cell division"/>
    <property type="evidence" value="ECO:0007669"/>
    <property type="project" value="InterPro"/>
</dbReference>
<dbReference type="GO" id="GO:0009252">
    <property type="term" value="P:peptidoglycan biosynthetic process"/>
    <property type="evidence" value="ECO:0007669"/>
    <property type="project" value="UniProtKB-UniRule"/>
</dbReference>
<protein>
    <recommendedName>
        <fullName evidence="11">Peptidoglycan glycosyltransferase RodA</fullName>
        <shortName evidence="11">PGT</shortName>
        <ecNumber evidence="11">2.4.99.28</ecNumber>
    </recommendedName>
    <alternativeName>
        <fullName evidence="11">Cell elongation protein RodA</fullName>
    </alternativeName>
    <alternativeName>
        <fullName evidence="11">Cell wall polymerase</fullName>
    </alternativeName>
    <alternativeName>
        <fullName evidence="11">Peptidoglycan polymerase</fullName>
        <shortName evidence="11">PG polymerase</shortName>
    </alternativeName>
</protein>
<evidence type="ECO:0000256" key="6">
    <source>
        <dbReference type="ARBA" id="ARBA00022960"/>
    </source>
</evidence>
<dbReference type="GO" id="GO:0008955">
    <property type="term" value="F:peptidoglycan glycosyltransferase activity"/>
    <property type="evidence" value="ECO:0007669"/>
    <property type="project" value="UniProtKB-UniRule"/>
</dbReference>
<evidence type="ECO:0000256" key="7">
    <source>
        <dbReference type="ARBA" id="ARBA00022984"/>
    </source>
</evidence>
<reference evidence="12 13" key="1">
    <citation type="journal article" date="2018" name="Nat. Biotechnol.">
        <title>A standardized bacterial taxonomy based on genome phylogeny substantially revises the tree of life.</title>
        <authorList>
            <person name="Parks D.H."/>
            <person name="Chuvochina M."/>
            <person name="Waite D.W."/>
            <person name="Rinke C."/>
            <person name="Skarshewski A."/>
            <person name="Chaumeil P.A."/>
            <person name="Hugenholtz P."/>
        </authorList>
    </citation>
    <scope>NUCLEOTIDE SEQUENCE [LARGE SCALE GENOMIC DNA]</scope>
    <source>
        <strain evidence="12">UBA12544</strain>
    </source>
</reference>
<name>A0A357VLL7_9THEO</name>
<feature type="transmembrane region" description="Helical" evidence="11">
    <location>
        <begin position="181"/>
        <end position="200"/>
    </location>
</feature>
<feature type="transmembrane region" description="Helical" evidence="11">
    <location>
        <begin position="72"/>
        <end position="91"/>
    </location>
</feature>
<evidence type="ECO:0000256" key="11">
    <source>
        <dbReference type="HAMAP-Rule" id="MF_02079"/>
    </source>
</evidence>
<dbReference type="EC" id="2.4.99.28" evidence="11"/>
<dbReference type="AlphaFoldDB" id="A0A357VLL7"/>
<evidence type="ECO:0000256" key="2">
    <source>
        <dbReference type="ARBA" id="ARBA00022475"/>
    </source>
</evidence>
<dbReference type="GO" id="GO:0071555">
    <property type="term" value="P:cell wall organization"/>
    <property type="evidence" value="ECO:0007669"/>
    <property type="project" value="UniProtKB-KW"/>
</dbReference>
<dbReference type="GO" id="GO:0015648">
    <property type="term" value="F:lipid-linked peptidoglycan transporter activity"/>
    <property type="evidence" value="ECO:0007669"/>
    <property type="project" value="TreeGrafter"/>
</dbReference>
<keyword evidence="10 11" id="KW-0961">Cell wall biogenesis/degradation</keyword>
<dbReference type="GO" id="GO:0005886">
    <property type="term" value="C:plasma membrane"/>
    <property type="evidence" value="ECO:0007669"/>
    <property type="project" value="UniProtKB-SubCell"/>
</dbReference>
<keyword evidence="2 11" id="KW-1003">Cell membrane</keyword>
<keyword evidence="7 11" id="KW-0573">Peptidoglycan synthesis</keyword>
<feature type="transmembrane region" description="Helical" evidence="11">
    <location>
        <begin position="269"/>
        <end position="289"/>
    </location>
</feature>
<feature type="transmembrane region" description="Helical" evidence="11">
    <location>
        <begin position="301"/>
        <end position="323"/>
    </location>
</feature>
<keyword evidence="6 11" id="KW-0133">Cell shape</keyword>
<feature type="transmembrane region" description="Helical" evidence="11">
    <location>
        <begin position="12"/>
        <end position="32"/>
    </location>
</feature>
<proteinExistence type="inferred from homology"/>
<keyword evidence="8 11" id="KW-1133">Transmembrane helix</keyword>
<sequence length="365" mass="40306">MFDRKLLKNFDWGLLIVVLLISIYSLIVITSASHALQTGSYKKVIVQAVAILIGLISIAFICLFDYNVLAKFSTFIYILNLIALALVLVIGKVSKGAQSWISLGPVDIQPSEFSKLALVLTLANMFSNQEEIKSFRELIGPLVYVGIPFIAVMLQPDLGTGLVFIAIFLAIVYISGIRTKVLAQLFAIGIAMLPIGYKLLKPYQRNRLLSFLNPELDPMGIGYHVIQSKIAVGSGMFWGKGLFHGSQTQLYYLPEACTDFIFSVVGEELGFVGATFLIILYAIMLYKAWKIAYNAKDKYGMLVAVGIIAMFTFHIFENIGMTIGLMPITGIPLPFMSYGGSAMVVDMMAIGLLESISMRRQKINF</sequence>
<evidence type="ECO:0000313" key="12">
    <source>
        <dbReference type="EMBL" id="HBT49162.1"/>
    </source>
</evidence>
<keyword evidence="9 11" id="KW-0472">Membrane</keyword>
<accession>A0A357VLL7</accession>
<evidence type="ECO:0000256" key="8">
    <source>
        <dbReference type="ARBA" id="ARBA00022989"/>
    </source>
</evidence>
<keyword evidence="3 11" id="KW-0328">Glycosyltransferase</keyword>
<dbReference type="EMBL" id="DOLB01000082">
    <property type="protein sequence ID" value="HBT49162.1"/>
    <property type="molecule type" value="Genomic_DNA"/>
</dbReference>
<keyword evidence="5 11" id="KW-0812">Transmembrane</keyword>
<dbReference type="PANTHER" id="PTHR30474">
    <property type="entry name" value="CELL CYCLE PROTEIN"/>
    <property type="match status" value="1"/>
</dbReference>
<dbReference type="UniPathway" id="UPA00219"/>
<dbReference type="HAMAP" id="MF_02079">
    <property type="entry name" value="PGT_RodA"/>
    <property type="match status" value="1"/>
</dbReference>
<dbReference type="PROSITE" id="PS00428">
    <property type="entry name" value="FTSW_RODA_SPOVE"/>
    <property type="match status" value="1"/>
</dbReference>